<dbReference type="PANTHER" id="PTHR42730">
    <property type="entry name" value="2-OXOGLUTARATE SYNTHASE SUBUNIT KORC"/>
    <property type="match status" value="1"/>
</dbReference>
<keyword evidence="1" id="KW-0560">Oxidoreductase</keyword>
<dbReference type="OrthoDB" id="9789125at2"/>
<dbReference type="SUPFAM" id="SSF53323">
    <property type="entry name" value="Pyruvate-ferredoxin oxidoreductase, PFOR, domain III"/>
    <property type="match status" value="1"/>
</dbReference>
<dbReference type="InterPro" id="IPR019752">
    <property type="entry name" value="Pyrv/ketoisovalerate_OxRed_cat"/>
</dbReference>
<evidence type="ECO:0000313" key="4">
    <source>
        <dbReference type="Proteomes" id="UP000000378"/>
    </source>
</evidence>
<dbReference type="GO" id="GO:0016903">
    <property type="term" value="F:oxidoreductase activity, acting on the aldehyde or oxo group of donors"/>
    <property type="evidence" value="ECO:0007669"/>
    <property type="project" value="InterPro"/>
</dbReference>
<dbReference type="STRING" id="643648.Slip_1770"/>
<dbReference type="InterPro" id="IPR052554">
    <property type="entry name" value="2-oxoglutarate_synth_KorC"/>
</dbReference>
<keyword evidence="3" id="KW-0670">Pyruvate</keyword>
<dbReference type="InterPro" id="IPR002869">
    <property type="entry name" value="Pyrv_flavodox_OxRed_cen"/>
</dbReference>
<dbReference type="KEGG" id="slp:Slip_1770"/>
<dbReference type="HOGENOM" id="CLU_087284_0_1_9"/>
<reference evidence="3 4" key="2">
    <citation type="journal article" date="2010" name="Stand. Genomic Sci.">
        <title>Complete genome sequence of Syntrophothermus lipocalidus type strain (TGB-C1).</title>
        <authorList>
            <person name="Djao O.D."/>
            <person name="Zhang X."/>
            <person name="Lucas S."/>
            <person name="Lapidus A."/>
            <person name="Del Rio T.G."/>
            <person name="Nolan M."/>
            <person name="Tice H."/>
            <person name="Cheng J.F."/>
            <person name="Han C."/>
            <person name="Tapia R."/>
            <person name="Goodwin L."/>
            <person name="Pitluck S."/>
            <person name="Liolios K."/>
            <person name="Ivanova N."/>
            <person name="Mavromatis K."/>
            <person name="Mikhailova N."/>
            <person name="Ovchinnikova G."/>
            <person name="Pati A."/>
            <person name="Brambilla E."/>
            <person name="Chen A."/>
            <person name="Palaniappan K."/>
            <person name="Land M."/>
            <person name="Hauser L."/>
            <person name="Chang Y.J."/>
            <person name="Jeffries C.D."/>
            <person name="Rohde M."/>
            <person name="Sikorski J."/>
            <person name="Spring S."/>
            <person name="Goker M."/>
            <person name="Detter J.C."/>
            <person name="Woyke T."/>
            <person name="Bristow J."/>
            <person name="Eisen J.A."/>
            <person name="Markowitz V."/>
            <person name="Hugenholtz P."/>
            <person name="Kyrpides N.C."/>
            <person name="Klenk H.P."/>
        </authorList>
    </citation>
    <scope>NUCLEOTIDE SEQUENCE [LARGE SCALE GENOMIC DNA]</scope>
    <source>
        <strain evidence="4">DSM 12680 / TGB-C1</strain>
    </source>
</reference>
<dbReference type="EMBL" id="CP002048">
    <property type="protein sequence ID" value="ADI02525.1"/>
    <property type="molecule type" value="Genomic_DNA"/>
</dbReference>
<protein>
    <submittedName>
        <fullName evidence="3">Pyruvate/ketoisovalerate oxidoreductase</fullName>
    </submittedName>
</protein>
<dbReference type="Proteomes" id="UP000000378">
    <property type="component" value="Chromosome"/>
</dbReference>
<accession>D7CP90</accession>
<keyword evidence="4" id="KW-1185">Reference proteome</keyword>
<gene>
    <name evidence="3" type="ordered locus">Slip_1770</name>
</gene>
<dbReference type="Gene3D" id="3.40.920.10">
    <property type="entry name" value="Pyruvate-ferredoxin oxidoreductase, PFOR, domain III"/>
    <property type="match status" value="1"/>
</dbReference>
<dbReference type="RefSeq" id="WP_013175927.1">
    <property type="nucleotide sequence ID" value="NC_014220.1"/>
</dbReference>
<name>D7CP90_SYNLT</name>
<evidence type="ECO:0000313" key="3">
    <source>
        <dbReference type="EMBL" id="ADI02525.1"/>
    </source>
</evidence>
<evidence type="ECO:0000259" key="2">
    <source>
        <dbReference type="Pfam" id="PF01558"/>
    </source>
</evidence>
<dbReference type="AlphaFoldDB" id="D7CP90"/>
<sequence>MEKQVLVAGFGGQGVLFIGLFLTHAAMLEGMNVSYVPSYGAEMRGGTANCIVTISDSYISSPLTDSPLHSIILNRPSLDRFENSVQPGGVLVVNTSLVDRMPVRQDIEVYSLPLNQLAEEHGFARGANMIILGAYIARTGIVNLDSVANSFDAIFKGKRKQMIEENRQAFLVGVEYARNNW</sequence>
<feature type="domain" description="Pyruvate/ketoisovalerate oxidoreductase catalytic" evidence="2">
    <location>
        <begin position="11"/>
        <end position="174"/>
    </location>
</feature>
<evidence type="ECO:0000256" key="1">
    <source>
        <dbReference type="ARBA" id="ARBA00023002"/>
    </source>
</evidence>
<reference evidence="4" key="1">
    <citation type="journal article" date="2010" name="Stand. Genomic Sci.">
        <title>Complete genome sequence of Syntrophothermus lipocalidus type strain (TGB-C1T).</title>
        <authorList>
            <consortium name="US DOE Joint Genome Institute (JGI-PGF)"/>
            <person name="Djao O."/>
            <person name="Zhang X."/>
            <person name="Lucas S."/>
            <person name="Lapidus A."/>
            <person name="Glavina Del Rio T."/>
            <person name="Nolan M."/>
            <person name="Tice H."/>
            <person name="Cheng J."/>
            <person name="Han C."/>
            <person name="Tapia R."/>
            <person name="Goodwin L."/>
            <person name="Pitluck S."/>
            <person name="Liolios K."/>
            <person name="Ivanova N."/>
            <person name="Mavromatis K."/>
            <person name="Mikhailova N."/>
            <person name="Ovchinnikova G."/>
            <person name="Pati A."/>
            <person name="Brambilla E."/>
            <person name="Chen A."/>
            <person name="Palaniappan K."/>
            <person name="Land M."/>
            <person name="Hauser L."/>
            <person name="Chang Y."/>
            <person name="Jeffries C."/>
            <person name="Rohde M."/>
            <person name="Sikorski J."/>
            <person name="Spring S."/>
            <person name="Goker M."/>
            <person name="Detter J."/>
            <person name="Woyke T."/>
            <person name="Bristow J."/>
            <person name="Eisen J."/>
            <person name="Markowitz V."/>
            <person name="Hugenholtz P."/>
            <person name="Kyrpides N."/>
            <person name="Klenk H."/>
        </authorList>
    </citation>
    <scope>NUCLEOTIDE SEQUENCE [LARGE SCALE GENOMIC DNA]</scope>
    <source>
        <strain evidence="4">DSM 12680 / TGB-C1</strain>
    </source>
</reference>
<organism evidence="3 4">
    <name type="scientific">Syntrophothermus lipocalidus (strain DSM 12680 / TGB-C1)</name>
    <dbReference type="NCBI Taxonomy" id="643648"/>
    <lineage>
        <taxon>Bacteria</taxon>
        <taxon>Bacillati</taxon>
        <taxon>Bacillota</taxon>
        <taxon>Clostridia</taxon>
        <taxon>Eubacteriales</taxon>
        <taxon>Syntrophomonadaceae</taxon>
        <taxon>Syntrophothermus</taxon>
    </lineage>
</organism>
<proteinExistence type="predicted"/>
<dbReference type="Pfam" id="PF01558">
    <property type="entry name" value="POR"/>
    <property type="match status" value="1"/>
</dbReference>
<dbReference type="PANTHER" id="PTHR42730:SF1">
    <property type="entry name" value="2-OXOGLUTARATE SYNTHASE SUBUNIT KORC"/>
    <property type="match status" value="1"/>
</dbReference>
<dbReference type="eggNOG" id="COG1014">
    <property type="taxonomic scope" value="Bacteria"/>
</dbReference>